<gene>
    <name evidence="1" type="ORF">CAI16_20015</name>
</gene>
<protein>
    <submittedName>
        <fullName evidence="1">Uncharacterized protein</fullName>
    </submittedName>
</protein>
<dbReference type="EMBL" id="NFZX01000111">
    <property type="protein sequence ID" value="RFA31753.1"/>
    <property type="molecule type" value="Genomic_DNA"/>
</dbReference>
<evidence type="ECO:0000313" key="2">
    <source>
        <dbReference type="Proteomes" id="UP000256488"/>
    </source>
</evidence>
<dbReference type="RefSeq" id="WP_116279809.1">
    <property type="nucleotide sequence ID" value="NZ_NFZX01000111.1"/>
</dbReference>
<dbReference type="AlphaFoldDB" id="A0A3E0WHP9"/>
<organism evidence="1 2">
    <name type="scientific">Virgibacillus dokdonensis</name>
    <dbReference type="NCBI Taxonomy" id="302167"/>
    <lineage>
        <taxon>Bacteria</taxon>
        <taxon>Bacillati</taxon>
        <taxon>Bacillota</taxon>
        <taxon>Bacilli</taxon>
        <taxon>Bacillales</taxon>
        <taxon>Bacillaceae</taxon>
        <taxon>Virgibacillus</taxon>
    </lineage>
</organism>
<proteinExistence type="predicted"/>
<accession>A0A3E0WHP9</accession>
<reference evidence="1 2" key="1">
    <citation type="submission" date="2017-05" db="EMBL/GenBank/DDBJ databases">
        <title>Virgibacillus sp. AK90 isolated from a saltern of Kakinada, India.</title>
        <authorList>
            <person name="Gupta V."/>
            <person name="Sidhu C."/>
            <person name="Korpole S."/>
            <person name="Pinnaka A.K."/>
        </authorList>
    </citation>
    <scope>NUCLEOTIDE SEQUENCE [LARGE SCALE GENOMIC DNA]</scope>
    <source>
        <strain evidence="1 2">AK90</strain>
    </source>
</reference>
<name>A0A3E0WHP9_9BACI</name>
<evidence type="ECO:0000313" key="1">
    <source>
        <dbReference type="EMBL" id="RFA31753.1"/>
    </source>
</evidence>
<comment type="caution">
    <text evidence="1">The sequence shown here is derived from an EMBL/GenBank/DDBJ whole genome shotgun (WGS) entry which is preliminary data.</text>
</comment>
<sequence length="151" mass="18363">MRKWLRTGVIKGIPPKSRKEGWRITEEDLQAFIKKRLPEEILFSNKTYVTNEKLKETLIEQQARELMWWELVRQNIFEGFIDIKKTRMYECVEHADHSKKFAHEVWDEVKEHKRGASKPRIPYLLDAFLYDGERVLMEKTMKYAKKKFFLR</sequence>
<dbReference type="Proteomes" id="UP000256488">
    <property type="component" value="Unassembled WGS sequence"/>
</dbReference>